<dbReference type="NCBIfam" id="TIGR00044">
    <property type="entry name" value="YggS family pyridoxal phosphate-dependent enzyme"/>
    <property type="match status" value="1"/>
</dbReference>
<dbReference type="FunFam" id="3.20.20.10:FF:000018">
    <property type="entry name" value="Pyridoxal phosphate homeostasis protein"/>
    <property type="match status" value="1"/>
</dbReference>
<feature type="signal peptide" evidence="5">
    <location>
        <begin position="1"/>
        <end position="25"/>
    </location>
</feature>
<proteinExistence type="inferred from homology"/>
<keyword evidence="5" id="KW-0732">Signal</keyword>
<keyword evidence="8" id="KW-1185">Reference proteome</keyword>
<dbReference type="FunCoup" id="A0A1Z5KNB9">
    <property type="interactions" value="360"/>
</dbReference>
<dbReference type="PIRSF" id="PIRSF004848">
    <property type="entry name" value="YBL036c_PLPDEIII"/>
    <property type="match status" value="1"/>
</dbReference>
<dbReference type="Pfam" id="PF01168">
    <property type="entry name" value="Ala_racemase_N"/>
    <property type="match status" value="1"/>
</dbReference>
<dbReference type="GO" id="GO:0030170">
    <property type="term" value="F:pyridoxal phosphate binding"/>
    <property type="evidence" value="ECO:0007669"/>
    <property type="project" value="UniProtKB-UniRule"/>
</dbReference>
<feature type="domain" description="Alanine racemase N-terminal" evidence="6">
    <location>
        <begin position="51"/>
        <end position="267"/>
    </location>
</feature>
<dbReference type="InterPro" id="IPR001608">
    <property type="entry name" value="Ala_racemase_N"/>
</dbReference>
<name>A0A1Z5KNB9_FISSO</name>
<evidence type="ECO:0000259" key="6">
    <source>
        <dbReference type="Pfam" id="PF01168"/>
    </source>
</evidence>
<evidence type="ECO:0000256" key="1">
    <source>
        <dbReference type="ARBA" id="ARBA00022898"/>
    </source>
</evidence>
<dbReference type="HAMAP" id="MF_02087">
    <property type="entry name" value="PLP_homeostasis"/>
    <property type="match status" value="1"/>
</dbReference>
<dbReference type="InParanoid" id="A0A1Z5KNB9"/>
<comment type="caution">
    <text evidence="7">The sequence shown here is derived from an EMBL/GenBank/DDBJ whole genome shotgun (WGS) entry which is preliminary data.</text>
</comment>
<dbReference type="CDD" id="cd06822">
    <property type="entry name" value="PLPDE_III_YBL036c_euk"/>
    <property type="match status" value="1"/>
</dbReference>
<protein>
    <recommendedName>
        <fullName evidence="2">Pyridoxal phosphate homeostasis protein</fullName>
        <shortName evidence="2">PLP homeostasis protein</shortName>
    </recommendedName>
</protein>
<dbReference type="InterPro" id="IPR011078">
    <property type="entry name" value="PyrdxlP_homeostasis"/>
</dbReference>
<evidence type="ECO:0000256" key="4">
    <source>
        <dbReference type="RuleBase" id="RU004514"/>
    </source>
</evidence>
<keyword evidence="1 2" id="KW-0663">Pyridoxal phosphate</keyword>
<feature type="chain" id="PRO_5013300902" description="Pyridoxal phosphate homeostasis protein" evidence="5">
    <location>
        <begin position="26"/>
        <end position="273"/>
    </location>
</feature>
<feature type="modified residue" description="N6-(pyridoxal phosphate)lysine" evidence="2 3">
    <location>
        <position position="76"/>
    </location>
</feature>
<gene>
    <name evidence="7" type="ORF">FisN_13Hh251</name>
</gene>
<organism evidence="7 8">
    <name type="scientific">Fistulifera solaris</name>
    <name type="common">Oleaginous diatom</name>
    <dbReference type="NCBI Taxonomy" id="1519565"/>
    <lineage>
        <taxon>Eukaryota</taxon>
        <taxon>Sar</taxon>
        <taxon>Stramenopiles</taxon>
        <taxon>Ochrophyta</taxon>
        <taxon>Bacillariophyta</taxon>
        <taxon>Bacillariophyceae</taxon>
        <taxon>Bacillariophycidae</taxon>
        <taxon>Naviculales</taxon>
        <taxon>Naviculaceae</taxon>
        <taxon>Fistulifera</taxon>
    </lineage>
</organism>
<dbReference type="SUPFAM" id="SSF51419">
    <property type="entry name" value="PLP-binding barrel"/>
    <property type="match status" value="1"/>
</dbReference>
<dbReference type="PANTHER" id="PTHR10146:SF14">
    <property type="entry name" value="PYRIDOXAL PHOSPHATE HOMEOSTASIS PROTEIN"/>
    <property type="match status" value="1"/>
</dbReference>
<dbReference type="InterPro" id="IPR029066">
    <property type="entry name" value="PLP-binding_barrel"/>
</dbReference>
<evidence type="ECO:0000256" key="2">
    <source>
        <dbReference type="HAMAP-Rule" id="MF_03225"/>
    </source>
</evidence>
<evidence type="ECO:0000313" key="8">
    <source>
        <dbReference type="Proteomes" id="UP000198406"/>
    </source>
</evidence>
<dbReference type="Gene3D" id="3.20.20.10">
    <property type="entry name" value="Alanine racemase"/>
    <property type="match status" value="1"/>
</dbReference>
<dbReference type="AlphaFoldDB" id="A0A1Z5KNB9"/>
<accession>A0A1Z5KNB9</accession>
<dbReference type="PANTHER" id="PTHR10146">
    <property type="entry name" value="PROLINE SYNTHETASE CO-TRANSCRIBED BACTERIAL HOMOLOG PROTEIN"/>
    <property type="match status" value="1"/>
</dbReference>
<dbReference type="OrthoDB" id="10264196at2759"/>
<comment type="function">
    <text evidence="2">Pyridoxal 5'-phosphate (PLP)-binding protein, which may be involved in intracellular homeostatic regulation of pyridoxal 5'-phosphate (PLP), the active form of vitamin B6.</text>
</comment>
<evidence type="ECO:0000256" key="3">
    <source>
        <dbReference type="PIRSR" id="PIRSR004848-1"/>
    </source>
</evidence>
<evidence type="ECO:0000256" key="5">
    <source>
        <dbReference type="SAM" id="SignalP"/>
    </source>
</evidence>
<reference evidence="7 8" key="1">
    <citation type="journal article" date="2015" name="Plant Cell">
        <title>Oil accumulation by the oleaginous diatom Fistulifera solaris as revealed by the genome and transcriptome.</title>
        <authorList>
            <person name="Tanaka T."/>
            <person name="Maeda Y."/>
            <person name="Veluchamy A."/>
            <person name="Tanaka M."/>
            <person name="Abida H."/>
            <person name="Marechal E."/>
            <person name="Bowler C."/>
            <person name="Muto M."/>
            <person name="Sunaga Y."/>
            <person name="Tanaka M."/>
            <person name="Yoshino T."/>
            <person name="Taniguchi T."/>
            <person name="Fukuda Y."/>
            <person name="Nemoto M."/>
            <person name="Matsumoto M."/>
            <person name="Wong P.S."/>
            <person name="Aburatani S."/>
            <person name="Fujibuchi W."/>
        </authorList>
    </citation>
    <scope>NUCLEOTIDE SEQUENCE [LARGE SCALE GENOMIC DNA]</scope>
    <source>
        <strain evidence="7 8">JPCC DA0580</strain>
    </source>
</reference>
<comment type="cofactor">
    <cofactor evidence="3">
        <name>pyridoxal 5'-phosphate</name>
        <dbReference type="ChEBI" id="CHEBI:597326"/>
    </cofactor>
</comment>
<evidence type="ECO:0000313" key="7">
    <source>
        <dbReference type="EMBL" id="GAX27657.1"/>
    </source>
</evidence>
<dbReference type="Proteomes" id="UP000198406">
    <property type="component" value="Unassembled WGS sequence"/>
</dbReference>
<sequence length="273" mass="29727">MFISRSFMAILVLLSATSIPRQVAAFTRSRHLNYFVTHSSARFMSTIASNYQSVLERIEKATPPTSQSVRLVAVSKTKPLEDLQAAYNAGCRVFGENYAQELVAKVPEMPDDCFWHYIGALQSNKVNAIVKAVVPASRLTIETVSSVKLAQKLNAAVADGERLNVMVQINTSGEDTKSGVEPSEATDLCRFIVNECPQLQLTGLMTIGAVGELSCFDVLRQCRETVQTALGLKQTLELSMGMSGDFEEAIAAGATNVRVGSTIFGERDYSNDK</sequence>
<comment type="similarity">
    <text evidence="2 4">Belongs to the pyridoxal phosphate-binding protein YggS/PROSC family.</text>
</comment>
<dbReference type="EMBL" id="BDSP01000259">
    <property type="protein sequence ID" value="GAX27657.1"/>
    <property type="molecule type" value="Genomic_DNA"/>
</dbReference>